<evidence type="ECO:0000313" key="11">
    <source>
        <dbReference type="Proteomes" id="UP000694427"/>
    </source>
</evidence>
<dbReference type="PROSITE" id="PS00714">
    <property type="entry name" value="NA_DICARBOXYL_SYMP_2"/>
    <property type="match status" value="1"/>
</dbReference>
<comment type="subcellular location">
    <subcellularLocation>
        <location evidence="1 8">Membrane</location>
        <topology evidence="1 8">Multi-pass membrane protein</topology>
    </subcellularLocation>
</comment>
<dbReference type="InterPro" id="IPR018107">
    <property type="entry name" value="Na-dicarboxylate_symporter_CS"/>
</dbReference>
<feature type="transmembrane region" description="Helical" evidence="8">
    <location>
        <begin position="306"/>
        <end position="332"/>
    </location>
</feature>
<organism evidence="10 12">
    <name type="scientific">Cyprinus carpio</name>
    <name type="common">Common carp</name>
    <dbReference type="NCBI Taxonomy" id="7962"/>
    <lineage>
        <taxon>Eukaryota</taxon>
        <taxon>Metazoa</taxon>
        <taxon>Chordata</taxon>
        <taxon>Craniata</taxon>
        <taxon>Vertebrata</taxon>
        <taxon>Euteleostomi</taxon>
        <taxon>Actinopterygii</taxon>
        <taxon>Neopterygii</taxon>
        <taxon>Teleostei</taxon>
        <taxon>Ostariophysi</taxon>
        <taxon>Cypriniformes</taxon>
        <taxon>Cyprinidae</taxon>
        <taxon>Cyprininae</taxon>
        <taxon>Cyprinus</taxon>
    </lineage>
</organism>
<evidence type="ECO:0000313" key="10">
    <source>
        <dbReference type="Ensembl" id="ENSCCRP00020037615.1"/>
    </source>
</evidence>
<evidence type="ECO:0000313" key="12">
    <source>
        <dbReference type="Proteomes" id="UP000694701"/>
    </source>
</evidence>
<evidence type="ECO:0000256" key="4">
    <source>
        <dbReference type="ARBA" id="ARBA00022847"/>
    </source>
</evidence>
<accession>A0A8C2EAH2</accession>
<dbReference type="InterPro" id="IPR050746">
    <property type="entry name" value="DAACS"/>
</dbReference>
<dbReference type="Gene3D" id="1.10.3860.10">
    <property type="entry name" value="Sodium:dicarboxylate symporter"/>
    <property type="match status" value="1"/>
</dbReference>
<evidence type="ECO:0000256" key="6">
    <source>
        <dbReference type="ARBA" id="ARBA00023136"/>
    </source>
</evidence>
<gene>
    <name evidence="9" type="primary">slc1a8a</name>
</gene>
<dbReference type="Proteomes" id="UP000694701">
    <property type="component" value="Unplaced"/>
</dbReference>
<dbReference type="PANTHER" id="PTHR11958">
    <property type="entry name" value="SODIUM/DICARBOXYLATE SYMPORTER-RELATED"/>
    <property type="match status" value="1"/>
</dbReference>
<evidence type="ECO:0000313" key="9">
    <source>
        <dbReference type="Ensembl" id="ENSCCRP00010074256.1"/>
    </source>
</evidence>
<keyword evidence="5 8" id="KW-1133">Transmembrane helix</keyword>
<protein>
    <recommendedName>
        <fullName evidence="8">Amino acid transporter</fullName>
    </recommendedName>
</protein>
<dbReference type="PANTHER" id="PTHR11958:SF48">
    <property type="entry name" value="AMINO ACID TRANSPORTER"/>
    <property type="match status" value="1"/>
</dbReference>
<keyword evidence="11" id="KW-1185">Reference proteome</keyword>
<feature type="transmembrane region" description="Helical" evidence="8">
    <location>
        <begin position="233"/>
        <end position="253"/>
    </location>
</feature>
<evidence type="ECO:0000256" key="2">
    <source>
        <dbReference type="ARBA" id="ARBA00022448"/>
    </source>
</evidence>
<dbReference type="Proteomes" id="UP000694700">
    <property type="component" value="Unplaced"/>
</dbReference>
<comment type="similarity">
    <text evidence="8">Belongs to the dicarboxylate/amino acid:cation symporter (DAACS) (TC 2.A.23) family.</text>
</comment>
<dbReference type="InterPro" id="IPR001991">
    <property type="entry name" value="Na-dicarboxylate_symporter"/>
</dbReference>
<name>A0A8C2EAH2_CYPCA</name>
<dbReference type="SUPFAM" id="SSF118215">
    <property type="entry name" value="Proton glutamate symport protein"/>
    <property type="match status" value="1"/>
</dbReference>
<keyword evidence="6 8" id="KW-0472">Membrane</keyword>
<keyword evidence="7" id="KW-0325">Glycoprotein</keyword>
<feature type="transmembrane region" description="Helical" evidence="8">
    <location>
        <begin position="36"/>
        <end position="54"/>
    </location>
</feature>
<dbReference type="Ensembl" id="ENSCCRT00015114440.1">
    <property type="protein sequence ID" value="ENSCCRP00015110939.1"/>
    <property type="gene ID" value="ENSCCRG00015043949.1"/>
</dbReference>
<keyword evidence="2 8" id="KW-0813">Transport</keyword>
<dbReference type="PROSITE" id="PS00713">
    <property type="entry name" value="NA_DICARBOXYL_SYMP_1"/>
    <property type="match status" value="1"/>
</dbReference>
<dbReference type="Proteomes" id="UP000694427">
    <property type="component" value="Unplaced"/>
</dbReference>
<feature type="transmembrane region" description="Helical" evidence="8">
    <location>
        <begin position="113"/>
        <end position="132"/>
    </location>
</feature>
<dbReference type="Pfam" id="PF00375">
    <property type="entry name" value="SDF"/>
    <property type="match status" value="1"/>
</dbReference>
<feature type="transmembrane region" description="Helical" evidence="8">
    <location>
        <begin position="273"/>
        <end position="294"/>
    </location>
</feature>
<dbReference type="InterPro" id="IPR036458">
    <property type="entry name" value="Na:dicarbo_symporter_sf"/>
</dbReference>
<evidence type="ECO:0000256" key="1">
    <source>
        <dbReference type="ARBA" id="ARBA00004141"/>
    </source>
</evidence>
<dbReference type="GO" id="GO:0005886">
    <property type="term" value="C:plasma membrane"/>
    <property type="evidence" value="ECO:0007669"/>
    <property type="project" value="TreeGrafter"/>
</dbReference>
<dbReference type="Ensembl" id="ENSCCRT00020041070.1">
    <property type="protein sequence ID" value="ENSCCRP00020037615.1"/>
    <property type="gene ID" value="ENSCCRG00020016786.1"/>
</dbReference>
<evidence type="ECO:0000256" key="7">
    <source>
        <dbReference type="ARBA" id="ARBA00023180"/>
    </source>
</evidence>
<evidence type="ECO:0000256" key="3">
    <source>
        <dbReference type="ARBA" id="ARBA00022692"/>
    </source>
</evidence>
<dbReference type="AlphaFoldDB" id="A0A8C2EAH2"/>
<sequence>LIISPNRGLEIMKDFMASTFSVGVREYVKDYMRQNGLLTLSVLAVITGCVLGFMLRGLDLSTQAKIYFSFPGELLMRILKMLILPLITSSLMSGLSSMESKACCRMGVLTVTYYLWTTFIAVVVGIVLVLIIKPGYGTHMESSRLGGGQVITSADALLDLVRNMIPSNLIEATFQQYKTDIIPIMKTPVSTGRPNFVYLMPDEDNPKGRTVQLELTPPPEFEYKTRPDSSPQMNVLGIVIFSATMGLLLGKMGERGAPLVNVCQCINECVMKIINAAVWYFPFGIIFLVAGKILDMSDPSTLGKKLGWYGMTVMAGLFVHGLILLPFFYFILTWKNPFTYIRGLLQAMVIALATSSSSATLPITMKCLLENCRVDRQIARFVLPVGATINMDGTALYEAVAAIFIAQVNEYELDFGQLVTISITATAASIGAAGIPQAGLVTMVIVLTSVGLPADDITLIVAIDWIL</sequence>
<keyword evidence="3 8" id="KW-0812">Transmembrane</keyword>
<reference evidence="10" key="1">
    <citation type="submission" date="2025-05" db="UniProtKB">
        <authorList>
            <consortium name="Ensembl"/>
        </authorList>
    </citation>
    <scope>IDENTIFICATION</scope>
</reference>
<evidence type="ECO:0000256" key="5">
    <source>
        <dbReference type="ARBA" id="ARBA00022989"/>
    </source>
</evidence>
<dbReference type="PRINTS" id="PR00173">
    <property type="entry name" value="EDTRNSPORT"/>
</dbReference>
<dbReference type="GO" id="GO:0005313">
    <property type="term" value="F:L-glutamate transmembrane transporter activity"/>
    <property type="evidence" value="ECO:0007669"/>
    <property type="project" value="TreeGrafter"/>
</dbReference>
<evidence type="ECO:0000256" key="8">
    <source>
        <dbReference type="RuleBase" id="RU361216"/>
    </source>
</evidence>
<keyword evidence="4 8" id="KW-0769">Symport</keyword>
<feature type="transmembrane region" description="Helical" evidence="8">
    <location>
        <begin position="74"/>
        <end position="93"/>
    </location>
</feature>
<dbReference type="GO" id="GO:0015501">
    <property type="term" value="F:glutamate:sodium symporter activity"/>
    <property type="evidence" value="ECO:0007669"/>
    <property type="project" value="TreeGrafter"/>
</dbReference>
<proteinExistence type="inferred from homology"/>
<dbReference type="GO" id="GO:0015175">
    <property type="term" value="F:neutral L-amino acid transmembrane transporter activity"/>
    <property type="evidence" value="ECO:0007669"/>
    <property type="project" value="TreeGrafter"/>
</dbReference>
<dbReference type="Ensembl" id="ENSCCRT00010082289.1">
    <property type="protein sequence ID" value="ENSCCRP00010074256.1"/>
    <property type="gene ID" value="ENSCCRG00010032317.1"/>
</dbReference>